<dbReference type="Proteomes" id="UP000324767">
    <property type="component" value="Unassembled WGS sequence"/>
</dbReference>
<dbReference type="PANTHER" id="PTHR42088">
    <property type="entry name" value="YALI0F10131P"/>
    <property type="match status" value="1"/>
</dbReference>
<protein>
    <submittedName>
        <fullName evidence="3">Uncharacterized protein</fullName>
    </submittedName>
</protein>
<keyword evidence="2" id="KW-1133">Transmembrane helix</keyword>
<feature type="transmembrane region" description="Helical" evidence="2">
    <location>
        <begin position="81"/>
        <end position="101"/>
    </location>
</feature>
<comment type="caution">
    <text evidence="3">The sequence shown here is derived from an EMBL/GenBank/DDBJ whole genome shotgun (WGS) entry which is preliminary data.</text>
</comment>
<feature type="compositionally biased region" description="Polar residues" evidence="1">
    <location>
        <begin position="202"/>
        <end position="216"/>
    </location>
</feature>
<gene>
    <name evidence="3" type="ORF">FRX48_08403</name>
</gene>
<reference evidence="3 4" key="1">
    <citation type="submission" date="2019-09" db="EMBL/GenBank/DDBJ databases">
        <title>The hologenome of the rock-dwelling lichen Lasallia pustulata.</title>
        <authorList>
            <person name="Greshake Tzovaras B."/>
            <person name="Segers F."/>
            <person name="Bicker A."/>
            <person name="Dal Grande F."/>
            <person name="Otte J."/>
            <person name="Hankeln T."/>
            <person name="Schmitt I."/>
            <person name="Ebersberger I."/>
        </authorList>
    </citation>
    <scope>NUCLEOTIDE SEQUENCE [LARGE SCALE GENOMIC DNA]</scope>
    <source>
        <strain evidence="3">A1-1</strain>
    </source>
</reference>
<dbReference type="EMBL" id="VXIT01000015">
    <property type="protein sequence ID" value="KAA6408052.1"/>
    <property type="molecule type" value="Genomic_DNA"/>
</dbReference>
<keyword evidence="2" id="KW-0812">Transmembrane</keyword>
<dbReference type="AlphaFoldDB" id="A0A5M8PHE2"/>
<evidence type="ECO:0000313" key="3">
    <source>
        <dbReference type="EMBL" id="KAA6408052.1"/>
    </source>
</evidence>
<feature type="region of interest" description="Disordered" evidence="1">
    <location>
        <begin position="498"/>
        <end position="517"/>
    </location>
</feature>
<dbReference type="PANTHER" id="PTHR42088:SF1">
    <property type="entry name" value="YALI0F10131P"/>
    <property type="match status" value="1"/>
</dbReference>
<proteinExistence type="predicted"/>
<feature type="compositionally biased region" description="Low complexity" evidence="1">
    <location>
        <begin position="224"/>
        <end position="233"/>
    </location>
</feature>
<feature type="compositionally biased region" description="Polar residues" evidence="1">
    <location>
        <begin position="733"/>
        <end position="754"/>
    </location>
</feature>
<evidence type="ECO:0000256" key="2">
    <source>
        <dbReference type="SAM" id="Phobius"/>
    </source>
</evidence>
<evidence type="ECO:0000256" key="1">
    <source>
        <dbReference type="SAM" id="MobiDB-lite"/>
    </source>
</evidence>
<name>A0A5M8PHE2_9LECA</name>
<feature type="compositionally biased region" description="Polar residues" evidence="1">
    <location>
        <begin position="599"/>
        <end position="608"/>
    </location>
</feature>
<accession>A0A5M8PHE2</accession>
<feature type="region of interest" description="Disordered" evidence="1">
    <location>
        <begin position="121"/>
        <end position="266"/>
    </location>
</feature>
<feature type="region of interest" description="Disordered" evidence="1">
    <location>
        <begin position="329"/>
        <end position="470"/>
    </location>
</feature>
<feature type="region of interest" description="Disordered" evidence="1">
    <location>
        <begin position="728"/>
        <end position="754"/>
    </location>
</feature>
<feature type="compositionally biased region" description="Pro residues" evidence="1">
    <location>
        <begin position="338"/>
        <end position="356"/>
    </location>
</feature>
<feature type="region of interest" description="Disordered" evidence="1">
    <location>
        <begin position="576"/>
        <end position="644"/>
    </location>
</feature>
<feature type="compositionally biased region" description="Basic and acidic residues" evidence="1">
    <location>
        <begin position="435"/>
        <end position="455"/>
    </location>
</feature>
<evidence type="ECO:0000313" key="4">
    <source>
        <dbReference type="Proteomes" id="UP000324767"/>
    </source>
</evidence>
<keyword evidence="2" id="KW-0472">Membrane</keyword>
<feature type="compositionally biased region" description="Low complexity" evidence="1">
    <location>
        <begin position="176"/>
        <end position="189"/>
    </location>
</feature>
<organism evidence="3 4">
    <name type="scientific">Lasallia pustulata</name>
    <dbReference type="NCBI Taxonomy" id="136370"/>
    <lineage>
        <taxon>Eukaryota</taxon>
        <taxon>Fungi</taxon>
        <taxon>Dikarya</taxon>
        <taxon>Ascomycota</taxon>
        <taxon>Pezizomycotina</taxon>
        <taxon>Lecanoromycetes</taxon>
        <taxon>OSLEUM clade</taxon>
        <taxon>Umbilicariomycetidae</taxon>
        <taxon>Umbilicariales</taxon>
        <taxon>Umbilicariaceae</taxon>
        <taxon>Lasallia</taxon>
    </lineage>
</organism>
<sequence length="789" mass="86369">MSRLLHGNRAPGLENRASSPIARVKPRSWSQILHGRILPIPDMVKRMPASSTTDTAAFSCAPNDKSARCQRPTSSTATLTVPIVLGVVIPVVVAITIFLFLHRRHVKKLRAEDANDKHKSLDFGIEPSMPAAAGRGKNRNRGPEMTVTDYSTEKAIRRGRGLSMDTGSPYVLPQGLQSSHESLHSLSRLQRGDDRYRPATTLFGNETPANRSNASSKKGEDDSSSYTGSSGRGYRQEGVRNNLLRNAQRMPRSVPPAQRDTSMASDKIPHIQVPENIAIPRKCVPPQQGKPGLAVTTLPESRDSYMSDAAGIRRSNNYLGAFIHSRDTSADLQTEAQSPPPLAPVSLPSSPPPIYSPGPSRGTTPPAPSTLAEVSRPPRLQSLQAPVQPLKPNFLDEASDYGDDFKVTPPSPVLEAEGQRSELPQPSRPLQRFEPLPRSEPLQRFEPLPRSEPLQRFEPPQPSEPQQRFKDAPMLAANGQTRGHLEINDLGYDARRLSMGVRPLPPDDPSDNPEQRANRIRSFYKEYFDESKRVPAQASGGYYEDYSQDYLGDAPTFDAVAGQYVVGIAQPYAEPVNRRAMTPPPRAPPRFQGGRRHQAATSFTSSPRFMSPGPRAYSSASAPFGPPGRGPPRKTKPPPAPLRMLPTPHLLQEDSFALPMDFAPPTSYRDRRAGTPTSPRGGMLPYSPSLPAHMPLVSSFQDLAVMPSPHALRKSGTFTALDFAPPPRFKSGDTASDSGSIRSNRSAMSGAQLNNIRSGAYRVSRIPKEVVFSKNEIAETLKPTWNQRS</sequence>
<dbReference type="OrthoDB" id="5417135at2759"/>